<proteinExistence type="predicted"/>
<dbReference type="RefSeq" id="XP_041184862.1">
    <property type="nucleotide sequence ID" value="XM_041337593.1"/>
</dbReference>
<gene>
    <name evidence="1" type="ORF">BJ212DRAFT_1418515</name>
</gene>
<evidence type="ECO:0000313" key="2">
    <source>
        <dbReference type="Proteomes" id="UP000807769"/>
    </source>
</evidence>
<accession>A0A9P7ALN1</accession>
<evidence type="ECO:0000313" key="1">
    <source>
        <dbReference type="EMBL" id="KAG1791789.1"/>
    </source>
</evidence>
<dbReference type="Proteomes" id="UP000807769">
    <property type="component" value="Unassembled WGS sequence"/>
</dbReference>
<protein>
    <submittedName>
        <fullName evidence="1">Uncharacterized protein</fullName>
    </submittedName>
</protein>
<sequence length="116" mass="12989">MPTKVQLAQTNIFFAGVSYLGVQIYQQHFHRHFRSIPDATAMFQCNHFAFLPSTAFLCLLSSKPNLTHSGLELAPADLTDFDILSTALPQLAEAAKLFRKRTSRNGATQRDEEGDF</sequence>
<dbReference type="EMBL" id="JABBWG010000555">
    <property type="protein sequence ID" value="KAG1791789.1"/>
    <property type="molecule type" value="Genomic_DNA"/>
</dbReference>
<comment type="caution">
    <text evidence="1">The sequence shown here is derived from an EMBL/GenBank/DDBJ whole genome shotgun (WGS) entry which is preliminary data.</text>
</comment>
<reference evidence="1" key="1">
    <citation type="journal article" date="2020" name="New Phytol.">
        <title>Comparative genomics reveals dynamic genome evolution in host specialist ectomycorrhizal fungi.</title>
        <authorList>
            <person name="Lofgren L.A."/>
            <person name="Nguyen N.H."/>
            <person name="Vilgalys R."/>
            <person name="Ruytinx J."/>
            <person name="Liao H.L."/>
            <person name="Branco S."/>
            <person name="Kuo A."/>
            <person name="LaButti K."/>
            <person name="Lipzen A."/>
            <person name="Andreopoulos W."/>
            <person name="Pangilinan J."/>
            <person name="Riley R."/>
            <person name="Hundley H."/>
            <person name="Na H."/>
            <person name="Barry K."/>
            <person name="Grigoriev I.V."/>
            <person name="Stajich J.E."/>
            <person name="Kennedy P.G."/>
        </authorList>
    </citation>
    <scope>NUCLEOTIDE SEQUENCE</scope>
    <source>
        <strain evidence="1">MN1</strain>
    </source>
</reference>
<organism evidence="1 2">
    <name type="scientific">Suillus subaureus</name>
    <dbReference type="NCBI Taxonomy" id="48587"/>
    <lineage>
        <taxon>Eukaryota</taxon>
        <taxon>Fungi</taxon>
        <taxon>Dikarya</taxon>
        <taxon>Basidiomycota</taxon>
        <taxon>Agaricomycotina</taxon>
        <taxon>Agaricomycetes</taxon>
        <taxon>Agaricomycetidae</taxon>
        <taxon>Boletales</taxon>
        <taxon>Suillineae</taxon>
        <taxon>Suillaceae</taxon>
        <taxon>Suillus</taxon>
    </lineage>
</organism>
<dbReference type="OrthoDB" id="2633054at2759"/>
<name>A0A9P7ALN1_9AGAM</name>
<dbReference type="AlphaFoldDB" id="A0A9P7ALN1"/>
<keyword evidence="2" id="KW-1185">Reference proteome</keyword>
<dbReference type="GeneID" id="64631609"/>